<keyword evidence="3" id="KW-1185">Reference proteome</keyword>
<dbReference type="AlphaFoldDB" id="A0A085NSQ2"/>
<sequence length="68" mass="7851">MKRLEKDEQSSTQRKDRLRSFRQYANAHLYPTTQATYVGQTECKLLTILMVNTTGYAPNKKAKGKVRS</sequence>
<evidence type="ECO:0000313" key="2">
    <source>
        <dbReference type="EMBL" id="KFD72498.1"/>
    </source>
</evidence>
<name>A0A085NSQ2_9BILA</name>
<dbReference type="Proteomes" id="UP000030764">
    <property type="component" value="Unassembled WGS sequence"/>
</dbReference>
<organism evidence="2">
    <name type="scientific">Trichuris suis</name>
    <name type="common">pig whipworm</name>
    <dbReference type="NCBI Taxonomy" id="68888"/>
    <lineage>
        <taxon>Eukaryota</taxon>
        <taxon>Metazoa</taxon>
        <taxon>Ecdysozoa</taxon>
        <taxon>Nematoda</taxon>
        <taxon>Enoplea</taxon>
        <taxon>Dorylaimia</taxon>
        <taxon>Trichinellida</taxon>
        <taxon>Trichuridae</taxon>
        <taxon>Trichuris</taxon>
    </lineage>
</organism>
<evidence type="ECO:0000313" key="1">
    <source>
        <dbReference type="EMBL" id="KFD55147.1"/>
    </source>
</evidence>
<protein>
    <submittedName>
        <fullName evidence="2">Uncharacterized protein</fullName>
    </submittedName>
</protein>
<proteinExistence type="predicted"/>
<reference evidence="2 3" key="1">
    <citation type="journal article" date="2014" name="Nat. Genet.">
        <title>Genome and transcriptome of the porcine whipworm Trichuris suis.</title>
        <authorList>
            <person name="Jex A.R."/>
            <person name="Nejsum P."/>
            <person name="Schwarz E.M."/>
            <person name="Hu L."/>
            <person name="Young N.D."/>
            <person name="Hall R.S."/>
            <person name="Korhonen P.K."/>
            <person name="Liao S."/>
            <person name="Thamsborg S."/>
            <person name="Xia J."/>
            <person name="Xu P."/>
            <person name="Wang S."/>
            <person name="Scheerlinck J.P."/>
            <person name="Hofmann A."/>
            <person name="Sternberg P.W."/>
            <person name="Wang J."/>
            <person name="Gasser R.B."/>
        </authorList>
    </citation>
    <scope>NUCLEOTIDE SEQUENCE [LARGE SCALE GENOMIC DNA]</scope>
    <source>
        <strain evidence="2">DCEP-RM93F</strain>
        <strain evidence="1">DCEP-RM93M</strain>
    </source>
</reference>
<dbReference type="EMBL" id="KL367477">
    <property type="protein sequence ID" value="KFD72498.1"/>
    <property type="molecule type" value="Genomic_DNA"/>
</dbReference>
<dbReference type="EMBL" id="KL363202">
    <property type="protein sequence ID" value="KFD55147.1"/>
    <property type="molecule type" value="Genomic_DNA"/>
</dbReference>
<gene>
    <name evidence="1" type="ORF">M513_04065</name>
    <name evidence="2" type="ORF">M514_04065</name>
</gene>
<accession>A0A085NSQ2</accession>
<evidence type="ECO:0000313" key="3">
    <source>
        <dbReference type="Proteomes" id="UP000030764"/>
    </source>
</evidence>
<dbReference type="Proteomes" id="UP000030758">
    <property type="component" value="Unassembled WGS sequence"/>
</dbReference>